<evidence type="ECO:0000313" key="1">
    <source>
        <dbReference type="EMBL" id="MCA6064968.1"/>
    </source>
</evidence>
<organism evidence="1 2">
    <name type="scientific">Thalassolituus marinus</name>
    <dbReference type="NCBI Taxonomy" id="671053"/>
    <lineage>
        <taxon>Bacteria</taxon>
        <taxon>Pseudomonadati</taxon>
        <taxon>Pseudomonadota</taxon>
        <taxon>Gammaproteobacteria</taxon>
        <taxon>Oceanospirillales</taxon>
        <taxon>Oceanospirillaceae</taxon>
        <taxon>Thalassolituus</taxon>
    </lineage>
</organism>
<protein>
    <submittedName>
        <fullName evidence="1">Uncharacterized protein</fullName>
    </submittedName>
</protein>
<reference evidence="1 2" key="1">
    <citation type="submission" date="2020-12" db="EMBL/GenBank/DDBJ databases">
        <title>Novel Thalassolituus-related marine hydrocarbonoclastic bacteria mediated algae-derived hydrocarbons mineralization in twilight zone of the northern South China Sea.</title>
        <authorList>
            <person name="Dong C."/>
        </authorList>
    </citation>
    <scope>NUCLEOTIDE SEQUENCE [LARGE SCALE GENOMIC DNA]</scope>
    <source>
        <strain evidence="1 2">IMCC1826</strain>
    </source>
</reference>
<proteinExistence type="predicted"/>
<name>A0ABS7ZUT9_9GAMM</name>
<gene>
    <name evidence="1" type="ORF">I9W95_15275</name>
</gene>
<keyword evidence="2" id="KW-1185">Reference proteome</keyword>
<dbReference type="EMBL" id="JAEDAH010000096">
    <property type="protein sequence ID" value="MCA6064968.1"/>
    <property type="molecule type" value="Genomic_DNA"/>
</dbReference>
<dbReference type="RefSeq" id="WP_225676452.1">
    <property type="nucleotide sequence ID" value="NZ_JAEDAH010000096.1"/>
</dbReference>
<evidence type="ECO:0000313" key="2">
    <source>
        <dbReference type="Proteomes" id="UP000714380"/>
    </source>
</evidence>
<dbReference type="Proteomes" id="UP000714380">
    <property type="component" value="Unassembled WGS sequence"/>
</dbReference>
<sequence length="113" mass="13182">MNNQWSPINEPELTAMLADACQRMDTSSQALWQLIQLPKPELWQQHPWGDEGCGFWVLAVMGRQCIYYNDICQGFCRGHFSQWGLIDDYQQEQLSLSERLTQFLKQMQPLAEA</sequence>
<accession>A0ABS7ZUT9</accession>
<comment type="caution">
    <text evidence="1">The sequence shown here is derived from an EMBL/GenBank/DDBJ whole genome shotgun (WGS) entry which is preliminary data.</text>
</comment>